<dbReference type="InterPro" id="IPR018958">
    <property type="entry name" value="Knr4/Smi1-like_dom"/>
</dbReference>
<dbReference type="RefSeq" id="WP_290041170.1">
    <property type="nucleotide sequence ID" value="NZ_JAOPLU010000001.1"/>
</dbReference>
<keyword evidence="3" id="KW-1185">Reference proteome</keyword>
<accession>A0ABT7Q8N2</accession>
<evidence type="ECO:0000259" key="1">
    <source>
        <dbReference type="SMART" id="SM00860"/>
    </source>
</evidence>
<dbReference type="SMART" id="SM00860">
    <property type="entry name" value="SMI1_KNR4"/>
    <property type="match status" value="1"/>
</dbReference>
<dbReference type="SUPFAM" id="SSF160631">
    <property type="entry name" value="SMI1/KNR4-like"/>
    <property type="match status" value="1"/>
</dbReference>
<evidence type="ECO:0000313" key="2">
    <source>
        <dbReference type="EMBL" id="MDM5130262.1"/>
    </source>
</evidence>
<dbReference type="Pfam" id="PF09346">
    <property type="entry name" value="SMI1_KNR4"/>
    <property type="match status" value="1"/>
</dbReference>
<feature type="domain" description="Knr4/Smi1-like" evidence="1">
    <location>
        <begin position="26"/>
        <end position="170"/>
    </location>
</feature>
<dbReference type="InterPro" id="IPR037883">
    <property type="entry name" value="Knr4/Smi1-like_sf"/>
</dbReference>
<organism evidence="2 3">
    <name type="scientific">Aeromonas piscicola</name>
    <dbReference type="NCBI Taxonomy" id="600645"/>
    <lineage>
        <taxon>Bacteria</taxon>
        <taxon>Pseudomonadati</taxon>
        <taxon>Pseudomonadota</taxon>
        <taxon>Gammaproteobacteria</taxon>
        <taxon>Aeromonadales</taxon>
        <taxon>Aeromonadaceae</taxon>
        <taxon>Aeromonas</taxon>
    </lineage>
</organism>
<comment type="caution">
    <text evidence="2">The sequence shown here is derived from an EMBL/GenBank/DDBJ whole genome shotgun (WGS) entry which is preliminary data.</text>
</comment>
<name>A0ABT7Q8N2_9GAMM</name>
<reference evidence="2" key="1">
    <citation type="submission" date="2024-05" db="EMBL/GenBank/DDBJ databases">
        <title>WGS of Aeromonas isolates.</title>
        <authorList>
            <person name="Lee H."/>
        </authorList>
    </citation>
    <scope>NUCLEOTIDE SEQUENCE</scope>
    <source>
        <strain evidence="2">LP308</strain>
    </source>
</reference>
<dbReference type="EMBL" id="JAOPLU010000001">
    <property type="protein sequence ID" value="MDM5130262.1"/>
    <property type="molecule type" value="Genomic_DNA"/>
</dbReference>
<proteinExistence type="predicted"/>
<sequence>MVIEKQDLVNWKWESKESSIIVDEWKIRAVFNHIEQELAVRLPDEYKNFLLLTDDQGPWFKDDDECYFLAKYNHATMVVMMSTFFSSEGVIDYTKLLQESIYDHRTLLPNGLIVIACDYDDDADAYLIYDVREDSATYQHIFHWRYYVDNLIVGDGLGLAARSLKEFLHMPTSEDKL</sequence>
<evidence type="ECO:0000313" key="3">
    <source>
        <dbReference type="Proteomes" id="UP001168109"/>
    </source>
</evidence>
<dbReference type="Proteomes" id="UP001168109">
    <property type="component" value="Unassembled WGS sequence"/>
</dbReference>
<gene>
    <name evidence="2" type="ORF">OB962_04485</name>
</gene>
<protein>
    <submittedName>
        <fullName evidence="2">SMI1/KNR4 family protein</fullName>
    </submittedName>
</protein>
<dbReference type="Gene3D" id="3.40.1580.10">
    <property type="entry name" value="SMI1/KNR4-like"/>
    <property type="match status" value="1"/>
</dbReference>